<evidence type="ECO:0000313" key="3">
    <source>
        <dbReference type="Ensembl" id="ENSP00000503731.1"/>
    </source>
</evidence>
<dbReference type="Proteomes" id="UP000005640">
    <property type="component" value="Chromosome 8"/>
</dbReference>
<gene>
    <name evidence="3" type="primary">GGH</name>
</gene>
<protein>
    <submittedName>
        <fullName evidence="3">Gamma-glutamyl hydrolase</fullName>
    </submittedName>
</protein>
<dbReference type="Bgee" id="ENSG00000137563">
    <property type="expression patterns" value="Expressed in rectum and 188 other cell types or tissues"/>
</dbReference>
<sequence>MASPGCLLCVLGLLLCGAASLELSRPHGDTAKKPIIVSEQEEKEFA</sequence>
<reference evidence="3 4" key="3">
    <citation type="journal article" date="2006" name="Nature">
        <title>DNA sequence and analysis of human chromosome 8.</title>
        <authorList>
            <person name="Nusbaum C."/>
            <person name="Mikkelsen T.S."/>
            <person name="Zody M.C."/>
            <person name="Asakawa S."/>
            <person name="Taudien S."/>
            <person name="Garber M."/>
            <person name="Kodira C.D."/>
            <person name="Schueler M.G."/>
            <person name="Shimizu A."/>
            <person name="Whittaker C.A."/>
            <person name="Chang J.L."/>
            <person name="Cuomo C.A."/>
            <person name="Dewar K."/>
            <person name="FitzGerald M.G."/>
            <person name="Yang X."/>
            <person name="Allen N.R."/>
            <person name="Anderson S."/>
            <person name="Asakawa T."/>
            <person name="Blechschmidt K."/>
            <person name="Bloom T."/>
            <person name="Borowsky M.L."/>
            <person name="Butler J."/>
            <person name="Cook A."/>
            <person name="Corum B."/>
            <person name="DeArellano K."/>
            <person name="DeCaprio D."/>
            <person name="Dooley K.T."/>
            <person name="Dorris L.III."/>
            <person name="Engels R."/>
            <person name="Glockner G."/>
            <person name="Hafez N."/>
            <person name="Hagopian D.S."/>
            <person name="Hall J.L."/>
            <person name="Ishikawa S.K."/>
            <person name="Jaffe D.B."/>
            <person name="Kamat A."/>
            <person name="Kudoh J."/>
            <person name="Lehmann R."/>
            <person name="Lokitsang T."/>
            <person name="Macdonald P."/>
            <person name="Major J.E."/>
            <person name="Matthews C.D."/>
            <person name="Mauceli E."/>
            <person name="Menzel U."/>
            <person name="Mihalev A.H."/>
            <person name="Minoshima S."/>
            <person name="Murayama Y."/>
            <person name="Naylor J.W."/>
            <person name="Nicol R."/>
            <person name="Nguyen C."/>
            <person name="O'Leary S.B."/>
            <person name="O'Neill K."/>
            <person name="Parker S.C."/>
            <person name="Polley A."/>
            <person name="Raymond C.K."/>
            <person name="Reichwald K."/>
            <person name="Rodriguez J."/>
            <person name="Sasaki T."/>
            <person name="Schilhabel M."/>
            <person name="Siddiqui R."/>
            <person name="Smith C.L."/>
            <person name="Sneddon T.P."/>
            <person name="Talamas J.A."/>
            <person name="Tenzin P."/>
            <person name="Topham K."/>
            <person name="Venkataraman V."/>
            <person name="Wen G."/>
            <person name="Yamazaki S."/>
            <person name="Young S.K."/>
            <person name="Zeng Q."/>
            <person name="Zimmer A.R."/>
            <person name="Rosenthal A."/>
            <person name="Birren B.W."/>
            <person name="Platzer M."/>
            <person name="Shimizu N."/>
            <person name="Lander E.S."/>
        </authorList>
    </citation>
    <scope>NUCLEOTIDE SEQUENCE [LARGE SCALE GENOMIC DNA]</scope>
</reference>
<feature type="signal peptide" evidence="2">
    <location>
        <begin position="1"/>
        <end position="20"/>
    </location>
</feature>
<keyword evidence="2" id="KW-0732">Signal</keyword>
<dbReference type="HGNC" id="HGNC:4248">
    <property type="gene designation" value="GGH"/>
</dbReference>
<evidence type="ECO:0000313" key="4">
    <source>
        <dbReference type="Proteomes" id="UP000005640"/>
    </source>
</evidence>
<evidence type="ECO:0000256" key="1">
    <source>
        <dbReference type="SAM" id="MobiDB-lite"/>
    </source>
</evidence>
<dbReference type="Ensembl" id="ENST00000677459.1">
    <property type="protein sequence ID" value="ENSP00000503731.1"/>
    <property type="gene ID" value="ENSG00000137563.13"/>
</dbReference>
<dbReference type="Ensembl" id="ENST00000677459.1">
    <property type="protein sequence ID" value="ENSP00000503731.1"/>
    <property type="gene ID" value="ENSG00000137563.14"/>
</dbReference>
<evidence type="ECO:0000256" key="2">
    <source>
        <dbReference type="SAM" id="SignalP"/>
    </source>
</evidence>
<name>A0A7I2V431_HUMAN</name>
<organism evidence="3 4">
    <name type="scientific">Homo sapiens</name>
    <name type="common">Human</name>
    <dbReference type="NCBI Taxonomy" id="9606"/>
    <lineage>
        <taxon>Eukaryota</taxon>
        <taxon>Metazoa</taxon>
        <taxon>Chordata</taxon>
        <taxon>Craniata</taxon>
        <taxon>Vertebrata</taxon>
        <taxon>Euteleostomi</taxon>
        <taxon>Mammalia</taxon>
        <taxon>Eutheria</taxon>
        <taxon>Euarchontoglires</taxon>
        <taxon>Primates</taxon>
        <taxon>Haplorrhini</taxon>
        <taxon>Catarrhini</taxon>
        <taxon>Hominidae</taxon>
        <taxon>Homo</taxon>
    </lineage>
</organism>
<dbReference type="OrthoDB" id="64220at2759"/>
<reference evidence="3 4" key="2">
    <citation type="journal article" date="2004" name="Nature">
        <title>Finishing the euchromatic sequence of the human genome.</title>
        <authorList>
            <consortium name="International Human Genome Sequencing Consortium"/>
        </authorList>
    </citation>
    <scope>NUCLEOTIDE SEQUENCE [LARGE SCALE GENOMIC DNA]</scope>
</reference>
<reference evidence="3" key="5">
    <citation type="submission" date="2025-09" db="UniProtKB">
        <authorList>
            <consortium name="Ensembl"/>
        </authorList>
    </citation>
    <scope>IDENTIFICATION</scope>
</reference>
<dbReference type="GeneTree" id="ENSGT00490000043388"/>
<accession>A0A7I2V431</accession>
<dbReference type="EMBL" id="AC120042">
    <property type="status" value="NOT_ANNOTATED_CDS"/>
    <property type="molecule type" value="Genomic_DNA"/>
</dbReference>
<dbReference type="OpenTargets" id="ENSG00000137563"/>
<dbReference type="AlphaFoldDB" id="A0A7I2V431"/>
<feature type="chain" id="PRO_5029901218" evidence="2">
    <location>
        <begin position="21"/>
        <end position="46"/>
    </location>
</feature>
<keyword evidence="4" id="KW-1185">Reference proteome</keyword>
<proteinExistence type="predicted"/>
<feature type="region of interest" description="Disordered" evidence="1">
    <location>
        <begin position="24"/>
        <end position="46"/>
    </location>
</feature>
<reference evidence="3 4" key="1">
    <citation type="journal article" date="2001" name="Nature">
        <title>Initial sequencing and analysis of the human genome.</title>
        <authorList>
            <consortium name="International Human Genome Sequencing Consortium"/>
            <person name="Lander E.S."/>
            <person name="Linton L.M."/>
            <person name="Birren B."/>
            <person name="Nusbaum C."/>
            <person name="Zody M.C."/>
            <person name="Baldwin J."/>
            <person name="Devon K."/>
            <person name="Dewar K."/>
            <person name="Doyle M."/>
            <person name="FitzHugh W."/>
            <person name="Funke R."/>
            <person name="Gage D."/>
            <person name="Harris K."/>
            <person name="Heaford A."/>
            <person name="Howland J."/>
            <person name="Kann L."/>
            <person name="Lehoczky J."/>
            <person name="LeVine R."/>
            <person name="McEwan P."/>
            <person name="McKernan K."/>
            <person name="Meldrim J."/>
            <person name="Mesirov J.P."/>
            <person name="Miranda C."/>
            <person name="Morris W."/>
            <person name="Naylor J."/>
            <person name="Raymond C."/>
            <person name="Rosetti M."/>
            <person name="Santos R."/>
            <person name="Sheridan A."/>
            <person name="Sougnez C."/>
            <person name="Stange-Thomann N."/>
            <person name="Stojanovic N."/>
            <person name="Subramanian A."/>
            <person name="Wyman D."/>
            <person name="Rogers J."/>
            <person name="Sulston J."/>
            <person name="Ainscough R."/>
            <person name="Beck S."/>
            <person name="Bentley D."/>
            <person name="Burton J."/>
            <person name="Clee C."/>
            <person name="Carter N."/>
            <person name="Coulson A."/>
            <person name="Deadman R."/>
            <person name="Deloukas P."/>
            <person name="Dunham A."/>
            <person name="Dunham I."/>
            <person name="Durbin R."/>
            <person name="French L."/>
            <person name="Grafham D."/>
            <person name="Gregory S."/>
            <person name="Hubbard T."/>
            <person name="Humphray S."/>
            <person name="Hunt A."/>
            <person name="Jones M."/>
            <person name="Lloyd C."/>
            <person name="McMurray A."/>
            <person name="Matthews L."/>
            <person name="Mercer S."/>
            <person name="Milne S."/>
            <person name="Mullikin J.C."/>
            <person name="Mungall A."/>
            <person name="Plumb R."/>
            <person name="Ross M."/>
            <person name="Shownkeen R."/>
            <person name="Sims S."/>
            <person name="Waterston R.H."/>
            <person name="Wilson R.K."/>
            <person name="Hillier L.W."/>
            <person name="McPherson J.D."/>
            <person name="Marra M.A."/>
            <person name="Mardis E.R."/>
            <person name="Fulton L.A."/>
            <person name="Chinwalla A.T."/>
            <person name="Pepin K.H."/>
            <person name="Gish W.R."/>
            <person name="Chissoe S.L."/>
            <person name="Wendl M.C."/>
            <person name="Delehaunty K.D."/>
            <person name="Miner T.L."/>
            <person name="Delehaunty A."/>
            <person name="Kramer J.B."/>
            <person name="Cook L.L."/>
            <person name="Fulton R.S."/>
            <person name="Johnson D.L."/>
            <person name="Minx P.J."/>
            <person name="Clifton S.W."/>
            <person name="Hawkins T."/>
            <person name="Branscomb E."/>
            <person name="Predki P."/>
            <person name="Richardson P."/>
            <person name="Wenning S."/>
            <person name="Slezak T."/>
            <person name="Doggett N."/>
            <person name="Cheng J.F."/>
            <person name="Olsen A."/>
            <person name="Lucas S."/>
            <person name="Elkin C."/>
            <person name="Uberbacher E."/>
            <person name="Frazier M."/>
            <person name="Gibbs R.A."/>
            <person name="Muzny D.M."/>
            <person name="Scherer S.E."/>
            <person name="Bouck J.B."/>
            <person name="Sodergren E.J."/>
            <person name="Worley K.C."/>
            <person name="Rives C.M."/>
            <person name="Gorrell J.H."/>
            <person name="Metzker M.L."/>
            <person name="Naylor S.L."/>
            <person name="Kucherlapati R.S."/>
            <person name="Nelson D.L."/>
            <person name="Weinstock G.M."/>
            <person name="Sakaki Y."/>
            <person name="Fujiyama A."/>
            <person name="Hattori M."/>
            <person name="Yada T."/>
            <person name="Toyoda A."/>
            <person name="Itoh T."/>
            <person name="Kawagoe C."/>
            <person name="Watanabe H."/>
            <person name="Totoki Y."/>
            <person name="Taylor T."/>
            <person name="Weissenbach J."/>
            <person name="Heilig R."/>
            <person name="Saurin W."/>
            <person name="Artiguenave F."/>
            <person name="Brottier P."/>
            <person name="Bruls T."/>
            <person name="Pelletier E."/>
            <person name="Robert C."/>
            <person name="Wincker P."/>
            <person name="Smith D.R."/>
            <person name="Doucette-Stamm L."/>
            <person name="Rubenfield M."/>
            <person name="Weinstock K."/>
            <person name="Lee H.M."/>
            <person name="Dubois J."/>
            <person name="Rosenthal A."/>
            <person name="Platzer M."/>
            <person name="Nyakatura G."/>
            <person name="Taudien S."/>
            <person name="Rump A."/>
            <person name="Yang H."/>
            <person name="Yu J."/>
            <person name="Wang J."/>
            <person name="Huang G."/>
            <person name="Gu J."/>
            <person name="Hood L."/>
            <person name="Rowen L."/>
            <person name="Madan A."/>
            <person name="Qin S."/>
            <person name="Davis R.W."/>
            <person name="Federspiel N.A."/>
            <person name="Abola A.P."/>
            <person name="Proctor M.J."/>
            <person name="Myers R.M."/>
            <person name="Schmutz J."/>
            <person name="Dickson M."/>
            <person name="Grimwood J."/>
            <person name="Cox D.R."/>
            <person name="Olson M.V."/>
            <person name="Kaul R."/>
            <person name="Raymond C."/>
            <person name="Shimizu N."/>
            <person name="Kawasaki K."/>
            <person name="Minoshima S."/>
            <person name="Evans G.A."/>
            <person name="Athanasiou M."/>
            <person name="Schultz R."/>
            <person name="Roe B.A."/>
            <person name="Chen F."/>
            <person name="Pan H."/>
            <person name="Ramser J."/>
            <person name="Lehrach H."/>
            <person name="Reinhardt R."/>
            <person name="McCombie W.R."/>
            <person name="de la Bastide M."/>
            <person name="Dedhia N."/>
            <person name="Blocker H."/>
            <person name="Hornischer K."/>
            <person name="Nordsiek G."/>
            <person name="Agarwala R."/>
            <person name="Aravind L."/>
            <person name="Bailey J.A."/>
            <person name="Bateman A."/>
            <person name="Batzoglou S."/>
            <person name="Birney E."/>
            <person name="Bork P."/>
            <person name="Brown D.G."/>
            <person name="Burge C.B."/>
            <person name="Cerutti L."/>
            <person name="Chen H.C."/>
            <person name="Church D."/>
            <person name="Clamp M."/>
            <person name="Copley R.R."/>
            <person name="Doerks T."/>
            <person name="Eddy S.R."/>
            <person name="Eichler E.E."/>
            <person name="Furey T.S."/>
            <person name="Galagan J."/>
            <person name="Gilbert J.G."/>
            <person name="Harmon C."/>
            <person name="Hayashizaki Y."/>
            <person name="Haussler D."/>
            <person name="Hermjakob H."/>
            <person name="Hokamp K."/>
            <person name="Jang W."/>
            <person name="Johnson L.S."/>
            <person name="Jones T.A."/>
            <person name="Kasif S."/>
            <person name="Kaspryzk A."/>
            <person name="Kennedy S."/>
            <person name="Kent W.J."/>
            <person name="Kitts P."/>
            <person name="Koonin E.V."/>
            <person name="Korf I."/>
            <person name="Kulp D."/>
            <person name="Lancet D."/>
            <person name="Lowe T.M."/>
            <person name="McLysaght A."/>
            <person name="Mikkelsen T."/>
            <person name="Moran J.V."/>
            <person name="Mulder N."/>
            <person name="Pollara V.J."/>
            <person name="Ponting C.P."/>
            <person name="Schuler G."/>
            <person name="Schultz J."/>
            <person name="Slater G."/>
            <person name="Smit A.F."/>
            <person name="Stupka E."/>
            <person name="Szustakowski J."/>
            <person name="Thierry-Mieg D."/>
            <person name="Thierry-Mieg J."/>
            <person name="Wagner L."/>
            <person name="Wallis J."/>
            <person name="Wheeler R."/>
            <person name="Williams A."/>
            <person name="Wolf Y.I."/>
            <person name="Wolfe K.H."/>
            <person name="Yang S.P."/>
            <person name="Yeh R.F."/>
            <person name="Collins F."/>
            <person name="Guyer M.S."/>
            <person name="Peterson J."/>
            <person name="Felsenfeld A."/>
            <person name="Wetterstrand K.A."/>
            <person name="Patrinos A."/>
            <person name="Morgan M.J."/>
            <person name="de Jong P."/>
            <person name="Catanese J.J."/>
            <person name="Osoegawa K."/>
            <person name="Shizuya H."/>
            <person name="Choi S."/>
            <person name="Chen Y.J."/>
        </authorList>
    </citation>
    <scope>NUCLEOTIDE SEQUENCE [LARGE SCALE GENOMIC DNA]</scope>
</reference>
<reference evidence="3" key="4">
    <citation type="submission" date="2025-08" db="UniProtKB">
        <authorList>
            <consortium name="Ensembl"/>
        </authorList>
    </citation>
    <scope>IDENTIFICATION</scope>
</reference>